<keyword evidence="4 8" id="KW-0808">Transferase</keyword>
<dbReference type="Gene3D" id="3.30.565.10">
    <property type="entry name" value="Histidine kinase-like ATPase, C-terminal domain"/>
    <property type="match status" value="1"/>
</dbReference>
<dbReference type="SUPFAM" id="SSF55874">
    <property type="entry name" value="ATPase domain of HSP90 chaperone/DNA topoisomerase II/histidine kinase"/>
    <property type="match status" value="1"/>
</dbReference>
<dbReference type="EC" id="2.7.13.3" evidence="2"/>
<keyword evidence="3" id="KW-0597">Phosphoprotein</keyword>
<dbReference type="InterPro" id="IPR003661">
    <property type="entry name" value="HisK_dim/P_dom"/>
</dbReference>
<evidence type="ECO:0000256" key="5">
    <source>
        <dbReference type="ARBA" id="ARBA00023012"/>
    </source>
</evidence>
<evidence type="ECO:0000259" key="7">
    <source>
        <dbReference type="PROSITE" id="PS50109"/>
    </source>
</evidence>
<dbReference type="PRINTS" id="PR00344">
    <property type="entry name" value="BCTRLSENSOR"/>
</dbReference>
<comment type="catalytic activity">
    <reaction evidence="1">
        <text>ATP + protein L-histidine = ADP + protein N-phospho-L-histidine.</text>
        <dbReference type="EC" id="2.7.13.3"/>
    </reaction>
</comment>
<dbReference type="PANTHER" id="PTHR43065:SF48">
    <property type="entry name" value="HISTIDINE KINASE"/>
    <property type="match status" value="1"/>
</dbReference>
<keyword evidence="6" id="KW-0472">Membrane</keyword>
<feature type="transmembrane region" description="Helical" evidence="6">
    <location>
        <begin position="205"/>
        <end position="225"/>
    </location>
</feature>
<evidence type="ECO:0000256" key="4">
    <source>
        <dbReference type="ARBA" id="ARBA00022777"/>
    </source>
</evidence>
<dbReference type="PROSITE" id="PS50109">
    <property type="entry name" value="HIS_KIN"/>
    <property type="match status" value="1"/>
</dbReference>
<keyword evidence="4 8" id="KW-0418">Kinase</keyword>
<dbReference type="Pfam" id="PF02518">
    <property type="entry name" value="HATPase_c"/>
    <property type="match status" value="1"/>
</dbReference>
<dbReference type="EMBL" id="JARYZI010000003">
    <property type="protein sequence ID" value="MDH8677836.1"/>
    <property type="molecule type" value="Genomic_DNA"/>
</dbReference>
<keyword evidence="9" id="KW-1185">Reference proteome</keyword>
<name>A0ABT6NBN9_9FIRM</name>
<proteinExistence type="predicted"/>
<keyword evidence="6" id="KW-1133">Transmembrane helix</keyword>
<dbReference type="InterPro" id="IPR036097">
    <property type="entry name" value="HisK_dim/P_sf"/>
</dbReference>
<evidence type="ECO:0000313" key="8">
    <source>
        <dbReference type="EMBL" id="MDH8677836.1"/>
    </source>
</evidence>
<evidence type="ECO:0000256" key="6">
    <source>
        <dbReference type="SAM" id="Phobius"/>
    </source>
</evidence>
<dbReference type="Gene3D" id="1.10.287.130">
    <property type="match status" value="1"/>
</dbReference>
<dbReference type="RefSeq" id="WP_281093660.1">
    <property type="nucleotide sequence ID" value="NZ_JARYZI010000003.1"/>
</dbReference>
<dbReference type="SMART" id="SM00387">
    <property type="entry name" value="HATPase_c"/>
    <property type="match status" value="1"/>
</dbReference>
<evidence type="ECO:0000313" key="9">
    <source>
        <dbReference type="Proteomes" id="UP001158045"/>
    </source>
</evidence>
<sequence length="558" mass="62903">MKRSIKRKIQNSMFLTNILTLLMTTFVLIPVIHYAYGPVTRYITNSIASDYVKTYEVLSSQSAMKGPGTRQFMESTSLDQVISNINELIKEEENLPDDMAIKDNMTESLKIVAQDEDDYKRIMVLAKEIFDDANIFPIKLSLIEMDVFIKDKELLIPITRNYDSSSGFSKDVQSENKIEIVNENDESIGMIAIRMDPMLYTGVNVLFVTLIIALSLFSIIFIKIISKFLSKGIMKPMHQTNEQLKRMAMNDVESLSSFQLMIKKPPAEIEEMIGHSNTILKKFKEFSELLENQNEELHMQNDELIFNRELIENQQNQLIQSEKMASVGQISAAIVHEINTPIGAIKSNAQMVDMVLTQIETQEDLESIKRKVSQMKPAVSMITTASDRVSQIIKSIKSFSRIDQSAFKDADLHEAIESVLILTSNLWKSRVTLHKKYSEIPYINCYISLINQVIMNLVVNAIDAIEGTGEITIATGLVKDEVYVSVEDNGMGIPSDKLNQIFIQGYTTKPIGKGSGLGLALSKDIMDKHNGRIEVASEEGKGSKFTLWIPLNNPDKSL</sequence>
<dbReference type="GO" id="GO:0016301">
    <property type="term" value="F:kinase activity"/>
    <property type="evidence" value="ECO:0007669"/>
    <property type="project" value="UniProtKB-KW"/>
</dbReference>
<accession>A0ABT6NBN9</accession>
<keyword evidence="5" id="KW-0902">Two-component regulatory system</keyword>
<keyword evidence="6" id="KW-0812">Transmembrane</keyword>
<evidence type="ECO:0000256" key="3">
    <source>
        <dbReference type="ARBA" id="ARBA00022553"/>
    </source>
</evidence>
<feature type="transmembrane region" description="Helical" evidence="6">
    <location>
        <begin position="12"/>
        <end position="36"/>
    </location>
</feature>
<organism evidence="8 9">
    <name type="scientific">Fusibacter bizertensis</name>
    <dbReference type="NCBI Taxonomy" id="1488331"/>
    <lineage>
        <taxon>Bacteria</taxon>
        <taxon>Bacillati</taxon>
        <taxon>Bacillota</taxon>
        <taxon>Clostridia</taxon>
        <taxon>Eubacteriales</taxon>
        <taxon>Eubacteriales Family XII. Incertae Sedis</taxon>
        <taxon>Fusibacter</taxon>
    </lineage>
</organism>
<evidence type="ECO:0000256" key="2">
    <source>
        <dbReference type="ARBA" id="ARBA00012438"/>
    </source>
</evidence>
<feature type="domain" description="Histidine kinase" evidence="7">
    <location>
        <begin position="333"/>
        <end position="553"/>
    </location>
</feature>
<dbReference type="InterPro" id="IPR005467">
    <property type="entry name" value="His_kinase_dom"/>
</dbReference>
<comment type="caution">
    <text evidence="8">The sequence shown here is derived from an EMBL/GenBank/DDBJ whole genome shotgun (WGS) entry which is preliminary data.</text>
</comment>
<protein>
    <recommendedName>
        <fullName evidence="2">histidine kinase</fullName>
        <ecNumber evidence="2">2.7.13.3</ecNumber>
    </recommendedName>
</protein>
<dbReference type="InterPro" id="IPR036890">
    <property type="entry name" value="HATPase_C_sf"/>
</dbReference>
<dbReference type="CDD" id="cd00082">
    <property type="entry name" value="HisKA"/>
    <property type="match status" value="1"/>
</dbReference>
<dbReference type="SMART" id="SM00388">
    <property type="entry name" value="HisKA"/>
    <property type="match status" value="1"/>
</dbReference>
<dbReference type="PANTHER" id="PTHR43065">
    <property type="entry name" value="SENSOR HISTIDINE KINASE"/>
    <property type="match status" value="1"/>
</dbReference>
<reference evidence="8 9" key="1">
    <citation type="submission" date="2023-04" db="EMBL/GenBank/DDBJ databases">
        <title>Fusibacter bizertensis strain WBS, isolated from littoral bottom sediments of the Arctic seas - biochemical and genomic analysis.</title>
        <authorList>
            <person name="Brioukhanov A.L."/>
        </authorList>
    </citation>
    <scope>NUCLEOTIDE SEQUENCE [LARGE SCALE GENOMIC DNA]</scope>
    <source>
        <strain evidence="8 9">WBS</strain>
    </source>
</reference>
<dbReference type="InterPro" id="IPR004358">
    <property type="entry name" value="Sig_transdc_His_kin-like_C"/>
</dbReference>
<gene>
    <name evidence="8" type="ORF">QE109_06740</name>
</gene>
<dbReference type="SUPFAM" id="SSF47384">
    <property type="entry name" value="Homodimeric domain of signal transducing histidine kinase"/>
    <property type="match status" value="1"/>
</dbReference>
<dbReference type="InterPro" id="IPR003594">
    <property type="entry name" value="HATPase_dom"/>
</dbReference>
<dbReference type="Proteomes" id="UP001158045">
    <property type="component" value="Unassembled WGS sequence"/>
</dbReference>
<evidence type="ECO:0000256" key="1">
    <source>
        <dbReference type="ARBA" id="ARBA00000085"/>
    </source>
</evidence>
<dbReference type="Pfam" id="PF00512">
    <property type="entry name" value="HisKA"/>
    <property type="match status" value="1"/>
</dbReference>